<keyword evidence="1" id="KW-1133">Transmembrane helix</keyword>
<organism evidence="2 3">
    <name type="scientific">Euroglyphus maynei</name>
    <name type="common">Mayne's house dust mite</name>
    <dbReference type="NCBI Taxonomy" id="6958"/>
    <lineage>
        <taxon>Eukaryota</taxon>
        <taxon>Metazoa</taxon>
        <taxon>Ecdysozoa</taxon>
        <taxon>Arthropoda</taxon>
        <taxon>Chelicerata</taxon>
        <taxon>Arachnida</taxon>
        <taxon>Acari</taxon>
        <taxon>Acariformes</taxon>
        <taxon>Sarcoptiformes</taxon>
        <taxon>Astigmata</taxon>
        <taxon>Psoroptidia</taxon>
        <taxon>Analgoidea</taxon>
        <taxon>Pyroglyphidae</taxon>
        <taxon>Pyroglyphinae</taxon>
        <taxon>Euroglyphus</taxon>
    </lineage>
</organism>
<reference evidence="2 3" key="1">
    <citation type="submission" date="2017-03" db="EMBL/GenBank/DDBJ databases">
        <title>Genome Survey of Euroglyphus maynei.</title>
        <authorList>
            <person name="Arlian L.G."/>
            <person name="Morgan M.S."/>
            <person name="Rider S.D."/>
        </authorList>
    </citation>
    <scope>NUCLEOTIDE SEQUENCE [LARGE SCALE GENOMIC DNA]</scope>
    <source>
        <strain evidence="2">Arlian Lab</strain>
        <tissue evidence="2">Whole body</tissue>
    </source>
</reference>
<dbReference type="AlphaFoldDB" id="A0A1Y3B0F0"/>
<keyword evidence="1" id="KW-0812">Transmembrane</keyword>
<name>A0A1Y3B0F0_EURMA</name>
<protein>
    <submittedName>
        <fullName evidence="2">Uncharacterized protein</fullName>
    </submittedName>
</protein>
<evidence type="ECO:0000313" key="3">
    <source>
        <dbReference type="Proteomes" id="UP000194236"/>
    </source>
</evidence>
<gene>
    <name evidence="2" type="ORF">BLA29_003754</name>
</gene>
<feature type="transmembrane region" description="Helical" evidence="1">
    <location>
        <begin position="39"/>
        <end position="57"/>
    </location>
</feature>
<dbReference type="Proteomes" id="UP000194236">
    <property type="component" value="Unassembled WGS sequence"/>
</dbReference>
<keyword evidence="1" id="KW-0472">Membrane</keyword>
<sequence length="64" mass="7470">MLPKSELTIRHRIKLMNSSTLIERESYIFIRLNGKHFEPMTVVAVIAETMTLFFLIVSNMNQKS</sequence>
<proteinExistence type="predicted"/>
<accession>A0A1Y3B0F0</accession>
<comment type="caution">
    <text evidence="2">The sequence shown here is derived from an EMBL/GenBank/DDBJ whole genome shotgun (WGS) entry which is preliminary data.</text>
</comment>
<evidence type="ECO:0000256" key="1">
    <source>
        <dbReference type="SAM" id="Phobius"/>
    </source>
</evidence>
<evidence type="ECO:0000313" key="2">
    <source>
        <dbReference type="EMBL" id="OTF74270.1"/>
    </source>
</evidence>
<keyword evidence="3" id="KW-1185">Reference proteome</keyword>
<dbReference type="EMBL" id="MUJZ01047883">
    <property type="protein sequence ID" value="OTF74270.1"/>
    <property type="molecule type" value="Genomic_DNA"/>
</dbReference>